<reference evidence="3 4" key="1">
    <citation type="journal article" date="2018" name="Int. J. Syst. Evol. Microbiol.">
        <title>Uliginosibacterium sediminicola sp. nov., isolated from freshwater sediment.</title>
        <authorList>
            <person name="Hwang W.M."/>
            <person name="Kim S.M."/>
            <person name="Kang K."/>
            <person name="Ahn T.Y."/>
        </authorList>
    </citation>
    <scope>NUCLEOTIDE SEQUENCE [LARGE SCALE GENOMIC DNA]</scope>
    <source>
        <strain evidence="3 4">M1-21</strain>
    </source>
</reference>
<dbReference type="Gene3D" id="2.60.40.1820">
    <property type="match status" value="1"/>
</dbReference>
<feature type="signal peptide" evidence="1">
    <location>
        <begin position="1"/>
        <end position="21"/>
    </location>
</feature>
<dbReference type="InterPro" id="IPR004864">
    <property type="entry name" value="LEA_2"/>
</dbReference>
<gene>
    <name evidence="3" type="ORF">ABDB84_05960</name>
</gene>
<protein>
    <submittedName>
        <fullName evidence="3">LEA type 2 family protein</fullName>
    </submittedName>
</protein>
<sequence length="154" mass="17032">MQTLWQRLCLVILLLTLSACSSLQWHKPQVSLSDVAVTGGNLLESKLLLKLSVKNDNAIDITVDSLRFDLLIDDQVMASGARSEPLVVSREATTPLALEARARTFELLRRVAAAVQSDGRVPYVLRGEVVLRDRGAIPFEHRDSFVVPRSLLAK</sequence>
<comment type="caution">
    <text evidence="3">The sequence shown here is derived from an EMBL/GenBank/DDBJ whole genome shotgun (WGS) entry which is preliminary data.</text>
</comment>
<dbReference type="RefSeq" id="WP_345918781.1">
    <property type="nucleotide sequence ID" value="NZ_JBDIVE010000002.1"/>
</dbReference>
<dbReference type="Pfam" id="PF03168">
    <property type="entry name" value="LEA_2"/>
    <property type="match status" value="1"/>
</dbReference>
<dbReference type="PROSITE" id="PS51257">
    <property type="entry name" value="PROKAR_LIPOPROTEIN"/>
    <property type="match status" value="1"/>
</dbReference>
<dbReference type="SMART" id="SM00769">
    <property type="entry name" value="WHy"/>
    <property type="match status" value="1"/>
</dbReference>
<organism evidence="3 4">
    <name type="scientific">Uliginosibacterium sediminicola</name>
    <dbReference type="NCBI Taxonomy" id="2024550"/>
    <lineage>
        <taxon>Bacteria</taxon>
        <taxon>Pseudomonadati</taxon>
        <taxon>Pseudomonadota</taxon>
        <taxon>Betaproteobacteria</taxon>
        <taxon>Rhodocyclales</taxon>
        <taxon>Zoogloeaceae</taxon>
        <taxon>Uliginosibacterium</taxon>
    </lineage>
</organism>
<evidence type="ECO:0000313" key="3">
    <source>
        <dbReference type="EMBL" id="MEN3068018.1"/>
    </source>
</evidence>
<evidence type="ECO:0000259" key="2">
    <source>
        <dbReference type="SMART" id="SM00769"/>
    </source>
</evidence>
<name>A0ABU9YWX3_9RHOO</name>
<accession>A0ABU9YWX3</accession>
<feature type="chain" id="PRO_5047457408" evidence="1">
    <location>
        <begin position="22"/>
        <end position="154"/>
    </location>
</feature>
<dbReference type="SUPFAM" id="SSF117070">
    <property type="entry name" value="LEA14-like"/>
    <property type="match status" value="1"/>
</dbReference>
<dbReference type="InterPro" id="IPR013990">
    <property type="entry name" value="WHy-dom"/>
</dbReference>
<proteinExistence type="predicted"/>
<evidence type="ECO:0000256" key="1">
    <source>
        <dbReference type="SAM" id="SignalP"/>
    </source>
</evidence>
<feature type="domain" description="Water stress and hypersensitive response" evidence="2">
    <location>
        <begin position="30"/>
        <end position="148"/>
    </location>
</feature>
<evidence type="ECO:0000313" key="4">
    <source>
        <dbReference type="Proteomes" id="UP001410394"/>
    </source>
</evidence>
<dbReference type="EMBL" id="JBDIVE010000002">
    <property type="protein sequence ID" value="MEN3068018.1"/>
    <property type="molecule type" value="Genomic_DNA"/>
</dbReference>
<keyword evidence="1" id="KW-0732">Signal</keyword>
<dbReference type="Proteomes" id="UP001410394">
    <property type="component" value="Unassembled WGS sequence"/>
</dbReference>
<keyword evidence="4" id="KW-1185">Reference proteome</keyword>